<reference evidence="11" key="1">
    <citation type="journal article" date="2023" name="Science">
        <title>Genome structures resolve the early diversification of teleost fishes.</title>
        <authorList>
            <person name="Parey E."/>
            <person name="Louis A."/>
            <person name="Montfort J."/>
            <person name="Bouchez O."/>
            <person name="Roques C."/>
            <person name="Iampietro C."/>
            <person name="Lluch J."/>
            <person name="Castinel A."/>
            <person name="Donnadieu C."/>
            <person name="Desvignes T."/>
            <person name="Floi Bucao C."/>
            <person name="Jouanno E."/>
            <person name="Wen M."/>
            <person name="Mejri S."/>
            <person name="Dirks R."/>
            <person name="Jansen H."/>
            <person name="Henkel C."/>
            <person name="Chen W.J."/>
            <person name="Zahm M."/>
            <person name="Cabau C."/>
            <person name="Klopp C."/>
            <person name="Thompson A.W."/>
            <person name="Robinson-Rechavi M."/>
            <person name="Braasch I."/>
            <person name="Lecointre G."/>
            <person name="Bobe J."/>
            <person name="Postlethwait J.H."/>
            <person name="Berthelot C."/>
            <person name="Roest Crollius H."/>
            <person name="Guiguen Y."/>
        </authorList>
    </citation>
    <scope>NUCLEOTIDE SEQUENCE</scope>
    <source>
        <strain evidence="11">NC1722</strain>
    </source>
</reference>
<dbReference type="PRINTS" id="PR00237">
    <property type="entry name" value="GPCRRHODOPSN"/>
</dbReference>
<evidence type="ECO:0000256" key="9">
    <source>
        <dbReference type="SAM" id="Phobius"/>
    </source>
</evidence>
<evidence type="ECO:0000256" key="3">
    <source>
        <dbReference type="ARBA" id="ARBA00022692"/>
    </source>
</evidence>
<dbReference type="PROSITE" id="PS50262">
    <property type="entry name" value="G_PROTEIN_RECEP_F1_2"/>
    <property type="match status" value="1"/>
</dbReference>
<keyword evidence="3 9" id="KW-0812">Transmembrane</keyword>
<dbReference type="GO" id="GO:0070542">
    <property type="term" value="P:response to fatty acid"/>
    <property type="evidence" value="ECO:0007669"/>
    <property type="project" value="TreeGrafter"/>
</dbReference>
<dbReference type="PANTHER" id="PTHR45822">
    <property type="entry name" value="FREE FATTY ACID RECEPTOR 2-RELATED"/>
    <property type="match status" value="1"/>
</dbReference>
<feature type="transmembrane region" description="Helical" evidence="9">
    <location>
        <begin position="221"/>
        <end position="239"/>
    </location>
</feature>
<proteinExistence type="predicted"/>
<dbReference type="Gene3D" id="1.20.1070.10">
    <property type="entry name" value="Rhodopsin 7-helix transmembrane proteins"/>
    <property type="match status" value="1"/>
</dbReference>
<dbReference type="GO" id="GO:0045125">
    <property type="term" value="F:bioactive lipid receptor activity"/>
    <property type="evidence" value="ECO:0007669"/>
    <property type="project" value="TreeGrafter"/>
</dbReference>
<evidence type="ECO:0000313" key="11">
    <source>
        <dbReference type="EMBL" id="KAJ8389411.1"/>
    </source>
</evidence>
<feature type="transmembrane region" description="Helical" evidence="9">
    <location>
        <begin position="86"/>
        <end position="111"/>
    </location>
</feature>
<feature type="transmembrane region" description="Helical" evidence="9">
    <location>
        <begin position="132"/>
        <end position="154"/>
    </location>
</feature>
<dbReference type="Proteomes" id="UP001221898">
    <property type="component" value="Unassembled WGS sequence"/>
</dbReference>
<dbReference type="PANTHER" id="PTHR45822:SF4">
    <property type="entry name" value="FREE FATTY ACID RECEPTOR 1"/>
    <property type="match status" value="1"/>
</dbReference>
<dbReference type="InterPro" id="IPR000276">
    <property type="entry name" value="GPCR_Rhodpsn"/>
</dbReference>
<evidence type="ECO:0000256" key="5">
    <source>
        <dbReference type="ARBA" id="ARBA00023040"/>
    </source>
</evidence>
<dbReference type="GO" id="GO:0032024">
    <property type="term" value="P:positive regulation of insulin secretion"/>
    <property type="evidence" value="ECO:0007669"/>
    <property type="project" value="TreeGrafter"/>
</dbReference>
<dbReference type="GO" id="GO:0007204">
    <property type="term" value="P:positive regulation of cytosolic calcium ion concentration"/>
    <property type="evidence" value="ECO:0007669"/>
    <property type="project" value="TreeGrafter"/>
</dbReference>
<evidence type="ECO:0000256" key="6">
    <source>
        <dbReference type="ARBA" id="ARBA00023136"/>
    </source>
</evidence>
<keyword evidence="2" id="KW-1003">Cell membrane</keyword>
<dbReference type="GO" id="GO:0005886">
    <property type="term" value="C:plasma membrane"/>
    <property type="evidence" value="ECO:0007669"/>
    <property type="project" value="UniProtKB-SubCell"/>
</dbReference>
<comment type="subcellular location">
    <subcellularLocation>
        <location evidence="1">Cell membrane</location>
        <topology evidence="1">Multi-pass membrane protein</topology>
    </subcellularLocation>
</comment>
<keyword evidence="8" id="KW-0807">Transducer</keyword>
<comment type="caution">
    <text evidence="11">The sequence shown here is derived from an EMBL/GenBank/DDBJ whole genome shotgun (WGS) entry which is preliminary data.</text>
</comment>
<protein>
    <recommendedName>
        <fullName evidence="10">G-protein coupled receptors family 1 profile domain-containing protein</fullName>
    </recommendedName>
</protein>
<gene>
    <name evidence="11" type="ORF">AAFF_G00119490</name>
</gene>
<dbReference type="PRINTS" id="PR01904">
    <property type="entry name" value="GPR40FAMILY"/>
</dbReference>
<name>A0AAD7WA07_9TELE</name>
<dbReference type="Pfam" id="PF00001">
    <property type="entry name" value="7tm_1"/>
    <property type="match status" value="1"/>
</dbReference>
<keyword evidence="12" id="KW-1185">Reference proteome</keyword>
<dbReference type="AlphaFoldDB" id="A0AAD7WA07"/>
<evidence type="ECO:0000256" key="2">
    <source>
        <dbReference type="ARBA" id="ARBA00022475"/>
    </source>
</evidence>
<evidence type="ECO:0000256" key="1">
    <source>
        <dbReference type="ARBA" id="ARBA00004651"/>
    </source>
</evidence>
<evidence type="ECO:0000259" key="10">
    <source>
        <dbReference type="PROSITE" id="PS50262"/>
    </source>
</evidence>
<dbReference type="InterPro" id="IPR013312">
    <property type="entry name" value="GPR40-rel_orph"/>
</dbReference>
<dbReference type="SUPFAM" id="SSF81321">
    <property type="entry name" value="Family A G protein-coupled receptor-like"/>
    <property type="match status" value="1"/>
</dbReference>
<dbReference type="InterPro" id="IPR017452">
    <property type="entry name" value="GPCR_Rhodpsn_7TM"/>
</dbReference>
<keyword evidence="5" id="KW-0297">G-protein coupled receptor</keyword>
<organism evidence="11 12">
    <name type="scientific">Aldrovandia affinis</name>
    <dbReference type="NCBI Taxonomy" id="143900"/>
    <lineage>
        <taxon>Eukaryota</taxon>
        <taxon>Metazoa</taxon>
        <taxon>Chordata</taxon>
        <taxon>Craniata</taxon>
        <taxon>Vertebrata</taxon>
        <taxon>Euteleostomi</taxon>
        <taxon>Actinopterygii</taxon>
        <taxon>Neopterygii</taxon>
        <taxon>Teleostei</taxon>
        <taxon>Notacanthiformes</taxon>
        <taxon>Halosauridae</taxon>
        <taxon>Aldrovandia</taxon>
    </lineage>
</organism>
<feature type="domain" description="G-protein coupled receptors family 1 profile" evidence="10">
    <location>
        <begin position="26"/>
        <end position="274"/>
    </location>
</feature>
<keyword evidence="4 9" id="KW-1133">Transmembrane helix</keyword>
<keyword evidence="6 9" id="KW-0472">Membrane</keyword>
<accession>A0AAD7WA07</accession>
<feature type="transmembrane region" description="Helical" evidence="9">
    <location>
        <begin position="47"/>
        <end position="66"/>
    </location>
</feature>
<evidence type="ECO:0000256" key="7">
    <source>
        <dbReference type="ARBA" id="ARBA00023170"/>
    </source>
</evidence>
<feature type="transmembrane region" description="Helical" evidence="9">
    <location>
        <begin position="13"/>
        <end position="35"/>
    </location>
</feature>
<dbReference type="EMBL" id="JAINUG010000182">
    <property type="protein sequence ID" value="KAJ8389411.1"/>
    <property type="molecule type" value="Genomic_DNA"/>
</dbReference>
<sequence>MEGERTVADFVSLVIYSFTFLLGLPSNLLVMGVYVRKARRRGSTPSVVYALNLCVANLALVAWLPVMALETVLQSWTLPPSVCLVYSFFLFASLYGSCLFLTIVAVGRYLSTAFPISYKLYRRARLSCGISTALWVLVLIHLGLGLVAEGGAYFTHPTPSLNTSTCFQNFTAEQLKVLLPLRLEMALLLFLLPLAITAFCTLRCVALVGRSSMPTGRKRRVAGVACATLAVFVVCYGPYNLSHVVGFVVQESVTWRREAMLSSTCNVFLEPVVMLLLSPPRLPGLAGRLCGRAGHGRTSSSRH</sequence>
<keyword evidence="7" id="KW-0675">Receptor</keyword>
<evidence type="ECO:0000256" key="4">
    <source>
        <dbReference type="ARBA" id="ARBA00022989"/>
    </source>
</evidence>
<feature type="transmembrane region" description="Helical" evidence="9">
    <location>
        <begin position="185"/>
        <end position="209"/>
    </location>
</feature>
<evidence type="ECO:0000313" key="12">
    <source>
        <dbReference type="Proteomes" id="UP001221898"/>
    </source>
</evidence>
<evidence type="ECO:0000256" key="8">
    <source>
        <dbReference type="ARBA" id="ARBA00023224"/>
    </source>
</evidence>